<dbReference type="Gene3D" id="1.10.510.10">
    <property type="entry name" value="Transferase(Phosphotransferase) domain 1"/>
    <property type="match status" value="1"/>
</dbReference>
<dbReference type="EC" id="2.7.11.1" evidence="8"/>
<sequence length="697" mass="72189">MRPLTPEDPRSVGPYRLLSQLGAGGMGRVYLGRDPSGTAAAVKVVRSEYAYDPGFRARFARETDLARRMRGAFTPRVLDADTSGVRPWMATEYVRGLSLHDLLRRTGPLPESAARFLARGIARALAHMHGAGLVHRDLTPGNVMVSVSGPQVIDFGVARAVEAAEGAAHTGETERNPAAGTPGYTAPEQLDGDEAGPAADVFALAAVLVYACTGAGPFGDGHPSFVAYRVKALEPALTGVPEGLRPLVAACLAKDPRERPTAEQALAALGGPPDPAGAAEDWLPPGAAAEVAGAERRYLDAVASDSAGAGRPGRRRSRFPAVVAGAAALLLLAGAGVWASLVPGGEATEHPGDGTAAEPGTGRAACDLTEHVAPEYAEAARDRLTVPGEETIGLDVYTIPTVSFSADGNVLVVSHPQGVALWDWREGAETAYVGADLPDFAGTPVLSPDGCRLGYGSPEGGMHVFDVGTGEYTVHAEDLPLSTVAFSPDGERAAVGDLTTRSGVHTVDLETGEGATVGEGFGSDTLQFSPDGDRLLLAEEDSLVVVDPADGAELGRIGAVDAPVSGWSAAWGSDGEDLVYLGAGGVLRADALNGSDPQTLVPAEDSPEEYVRVLLNSGSDRLYTLQESYDDAGRFLPEVRVWEYSTGEELPTGGVETRFTHDLAVHPDGEAVAALAPEAGSVRLLDPDDLSLLAELG</sequence>
<evidence type="ECO:0000256" key="3">
    <source>
        <dbReference type="ARBA" id="ARBA00022777"/>
    </source>
</evidence>
<dbReference type="CDD" id="cd14014">
    <property type="entry name" value="STKc_PknB_like"/>
    <property type="match status" value="1"/>
</dbReference>
<evidence type="ECO:0000259" key="7">
    <source>
        <dbReference type="PROSITE" id="PS50011"/>
    </source>
</evidence>
<dbReference type="InterPro" id="IPR011009">
    <property type="entry name" value="Kinase-like_dom_sf"/>
</dbReference>
<dbReference type="InterPro" id="IPR008266">
    <property type="entry name" value="Tyr_kinase_AS"/>
</dbReference>
<dbReference type="EMBL" id="JBEQNB010000013">
    <property type="protein sequence ID" value="MES0836589.1"/>
    <property type="molecule type" value="Genomic_DNA"/>
</dbReference>
<feature type="binding site" evidence="5">
    <location>
        <position position="43"/>
    </location>
    <ligand>
        <name>ATP</name>
        <dbReference type="ChEBI" id="CHEBI:30616"/>
    </ligand>
</feature>
<dbReference type="SUPFAM" id="SSF56112">
    <property type="entry name" value="Protein kinase-like (PK-like)"/>
    <property type="match status" value="1"/>
</dbReference>
<keyword evidence="3 8" id="KW-0418">Kinase</keyword>
<proteinExistence type="predicted"/>
<gene>
    <name evidence="8" type="ORF">ABUK86_22615</name>
</gene>
<keyword evidence="4 5" id="KW-0067">ATP-binding</keyword>
<keyword evidence="2 5" id="KW-0547">Nucleotide-binding</keyword>
<feature type="region of interest" description="Disordered" evidence="6">
    <location>
        <begin position="166"/>
        <end position="192"/>
    </location>
</feature>
<dbReference type="GO" id="GO:0004674">
    <property type="term" value="F:protein serine/threonine kinase activity"/>
    <property type="evidence" value="ECO:0007669"/>
    <property type="project" value="UniProtKB-EC"/>
</dbReference>
<keyword evidence="1 8" id="KW-0808">Transferase</keyword>
<reference evidence="8 9" key="1">
    <citation type="submission" date="2024-06" db="EMBL/GenBank/DDBJ databases">
        <authorList>
            <person name="Bataeva Y.V."/>
            <person name="Grigorian L.N."/>
            <person name="Solomentsev V.I."/>
        </authorList>
    </citation>
    <scope>NUCLEOTIDE SEQUENCE [LARGE SCALE GENOMIC DNA]</scope>
    <source>
        <strain evidence="9">SCPM-O-B-12605 (RCAM04882)</strain>
    </source>
</reference>
<evidence type="ECO:0000256" key="5">
    <source>
        <dbReference type="PROSITE-ProRule" id="PRU10141"/>
    </source>
</evidence>
<evidence type="ECO:0000256" key="4">
    <source>
        <dbReference type="ARBA" id="ARBA00022840"/>
    </source>
</evidence>
<organism evidence="8 9">
    <name type="scientific">Nocardiopsis tropica</name>
    <dbReference type="NCBI Taxonomy" id="109330"/>
    <lineage>
        <taxon>Bacteria</taxon>
        <taxon>Bacillati</taxon>
        <taxon>Actinomycetota</taxon>
        <taxon>Actinomycetes</taxon>
        <taxon>Streptosporangiales</taxon>
        <taxon>Nocardiopsidaceae</taxon>
        <taxon>Nocardiopsis</taxon>
    </lineage>
</organism>
<keyword evidence="9" id="KW-1185">Reference proteome</keyword>
<dbReference type="Pfam" id="PF00069">
    <property type="entry name" value="Pkinase"/>
    <property type="match status" value="1"/>
</dbReference>
<comment type="caution">
    <text evidence="8">The sequence shown here is derived from an EMBL/GenBank/DDBJ whole genome shotgun (WGS) entry which is preliminary data.</text>
</comment>
<protein>
    <submittedName>
        <fullName evidence="8">Serine/threonine-protein kinase</fullName>
        <ecNumber evidence="8">2.7.11.1</ecNumber>
    </submittedName>
</protein>
<evidence type="ECO:0000256" key="1">
    <source>
        <dbReference type="ARBA" id="ARBA00022679"/>
    </source>
</evidence>
<evidence type="ECO:0000256" key="6">
    <source>
        <dbReference type="SAM" id="MobiDB-lite"/>
    </source>
</evidence>
<dbReference type="RefSeq" id="WP_352985379.1">
    <property type="nucleotide sequence ID" value="NZ_JBEQNA010000012.1"/>
</dbReference>
<feature type="domain" description="Protein kinase" evidence="7">
    <location>
        <begin position="15"/>
        <end position="283"/>
    </location>
</feature>
<dbReference type="InterPro" id="IPR015943">
    <property type="entry name" value="WD40/YVTN_repeat-like_dom_sf"/>
</dbReference>
<dbReference type="PROSITE" id="PS00109">
    <property type="entry name" value="PROTEIN_KINASE_TYR"/>
    <property type="match status" value="1"/>
</dbReference>
<dbReference type="Proteomes" id="UP001432401">
    <property type="component" value="Unassembled WGS sequence"/>
</dbReference>
<dbReference type="InterPro" id="IPR017441">
    <property type="entry name" value="Protein_kinase_ATP_BS"/>
</dbReference>
<evidence type="ECO:0000256" key="2">
    <source>
        <dbReference type="ARBA" id="ARBA00022741"/>
    </source>
</evidence>
<dbReference type="InterPro" id="IPR000719">
    <property type="entry name" value="Prot_kinase_dom"/>
</dbReference>
<dbReference type="PROSITE" id="PS00107">
    <property type="entry name" value="PROTEIN_KINASE_ATP"/>
    <property type="match status" value="1"/>
</dbReference>
<dbReference type="PROSITE" id="PS50011">
    <property type="entry name" value="PROTEIN_KINASE_DOM"/>
    <property type="match status" value="1"/>
</dbReference>
<evidence type="ECO:0000313" key="9">
    <source>
        <dbReference type="Proteomes" id="UP001432401"/>
    </source>
</evidence>
<evidence type="ECO:0000313" key="8">
    <source>
        <dbReference type="EMBL" id="MES0836589.1"/>
    </source>
</evidence>
<dbReference type="Gene3D" id="3.30.200.20">
    <property type="entry name" value="Phosphorylase Kinase, domain 1"/>
    <property type="match status" value="1"/>
</dbReference>
<dbReference type="PANTHER" id="PTHR43289">
    <property type="entry name" value="MITOGEN-ACTIVATED PROTEIN KINASE KINASE KINASE 20-RELATED"/>
    <property type="match status" value="1"/>
</dbReference>
<accession>A0ABV1ZZW7</accession>
<dbReference type="PANTHER" id="PTHR43289:SF34">
    <property type="entry name" value="SERINE_THREONINE-PROTEIN KINASE YBDM-RELATED"/>
    <property type="match status" value="1"/>
</dbReference>
<name>A0ABV1ZZW7_9ACTN</name>
<dbReference type="Gene3D" id="2.130.10.10">
    <property type="entry name" value="YVTN repeat-like/Quinoprotein amine dehydrogenase"/>
    <property type="match status" value="2"/>
</dbReference>
<dbReference type="SUPFAM" id="SSF82171">
    <property type="entry name" value="DPP6 N-terminal domain-like"/>
    <property type="match status" value="1"/>
</dbReference>